<dbReference type="GO" id="GO:1990527">
    <property type="term" value="C:Tec1p-Ste12p-Dig1p complex"/>
    <property type="evidence" value="ECO:0007669"/>
    <property type="project" value="TreeGrafter"/>
</dbReference>
<reference evidence="7 8" key="1">
    <citation type="journal article" date="2023" name="Elife">
        <title>Identification of key yeast species and microbe-microbe interactions impacting larval growth of Drosophila in the wild.</title>
        <authorList>
            <person name="Mure A."/>
            <person name="Sugiura Y."/>
            <person name="Maeda R."/>
            <person name="Honda K."/>
            <person name="Sakurai N."/>
            <person name="Takahashi Y."/>
            <person name="Watada M."/>
            <person name="Katoh T."/>
            <person name="Gotoh A."/>
            <person name="Gotoh Y."/>
            <person name="Taniguchi I."/>
            <person name="Nakamura K."/>
            <person name="Hayashi T."/>
            <person name="Katayama T."/>
            <person name="Uemura T."/>
            <person name="Hattori Y."/>
        </authorList>
    </citation>
    <scope>NUCLEOTIDE SEQUENCE [LARGE SCALE GENOMIC DNA]</scope>
    <source>
        <strain evidence="7 8">SB-73</strain>
    </source>
</reference>
<feature type="compositionally biased region" description="Polar residues" evidence="6">
    <location>
        <begin position="733"/>
        <end position="745"/>
    </location>
</feature>
<evidence type="ECO:0000256" key="5">
    <source>
        <dbReference type="ARBA" id="ARBA00024345"/>
    </source>
</evidence>
<dbReference type="GO" id="GO:0003677">
    <property type="term" value="F:DNA binding"/>
    <property type="evidence" value="ECO:0007669"/>
    <property type="project" value="UniProtKB-KW"/>
</dbReference>
<feature type="region of interest" description="Disordered" evidence="6">
    <location>
        <begin position="723"/>
        <end position="745"/>
    </location>
</feature>
<evidence type="ECO:0000256" key="2">
    <source>
        <dbReference type="ARBA" id="ARBA00023015"/>
    </source>
</evidence>
<keyword evidence="2" id="KW-0805">Transcription regulation</keyword>
<dbReference type="Pfam" id="PF02200">
    <property type="entry name" value="STE"/>
    <property type="match status" value="1"/>
</dbReference>
<dbReference type="GO" id="GO:0005634">
    <property type="term" value="C:nucleus"/>
    <property type="evidence" value="ECO:0007669"/>
    <property type="project" value="UniProtKB-SubCell"/>
</dbReference>
<gene>
    <name evidence="7" type="ORF">DASB73_019120</name>
</gene>
<dbReference type="PANTHER" id="PTHR47427:SF1">
    <property type="entry name" value="PROTEIN STE12"/>
    <property type="match status" value="1"/>
</dbReference>
<protein>
    <submittedName>
        <fullName evidence="7">Homeodomain family transcription factor</fullName>
    </submittedName>
</protein>
<keyword evidence="8" id="KW-1185">Reference proteome</keyword>
<keyword evidence="3" id="KW-0804">Transcription</keyword>
<dbReference type="InterPro" id="IPR003120">
    <property type="entry name" value="Ste12"/>
</dbReference>
<dbReference type="InterPro" id="IPR052127">
    <property type="entry name" value="STE12_transcription_factor"/>
</dbReference>
<evidence type="ECO:0000256" key="3">
    <source>
        <dbReference type="ARBA" id="ARBA00023163"/>
    </source>
</evidence>
<evidence type="ECO:0000256" key="4">
    <source>
        <dbReference type="ARBA" id="ARBA00023242"/>
    </source>
</evidence>
<organism evidence="7 8">
    <name type="scientific">Starmerella bacillaris</name>
    <name type="common">Yeast</name>
    <name type="synonym">Candida zemplinina</name>
    <dbReference type="NCBI Taxonomy" id="1247836"/>
    <lineage>
        <taxon>Eukaryota</taxon>
        <taxon>Fungi</taxon>
        <taxon>Dikarya</taxon>
        <taxon>Ascomycota</taxon>
        <taxon>Saccharomycotina</taxon>
        <taxon>Dipodascomycetes</taxon>
        <taxon>Dipodascales</taxon>
        <taxon>Trichomonascaceae</taxon>
        <taxon>Starmerella</taxon>
    </lineage>
</organism>
<feature type="region of interest" description="Disordered" evidence="6">
    <location>
        <begin position="1"/>
        <end position="21"/>
    </location>
</feature>
<keyword evidence="4" id="KW-0539">Nucleus</keyword>
<comment type="similarity">
    <text evidence="5">Belongs to the STE12 transcription factor family.</text>
</comment>
<dbReference type="GO" id="GO:0003700">
    <property type="term" value="F:DNA-binding transcription factor activity"/>
    <property type="evidence" value="ECO:0007669"/>
    <property type="project" value="InterPro"/>
</dbReference>
<keyword evidence="7" id="KW-0371">Homeobox</keyword>
<dbReference type="AlphaFoldDB" id="A0AAV5RHH0"/>
<dbReference type="EMBL" id="BTGC01000003">
    <property type="protein sequence ID" value="GMM50954.1"/>
    <property type="molecule type" value="Genomic_DNA"/>
</dbReference>
<sequence length="745" mass="83802">MSKNNNEGNTSSPDNKDTYQQDNYVAPRPYELYNENCMTGNHTSLTPPVTGYYNEQLPYLAYAPTSRQAYKQSASSTITSKLPIRPVLDEGFQAFFNYLCPDLTDFLNSAPERFQPGQRVVQFRINSKEAISCVDWNGTLCITGTDIVRIVAYRLHLFGRDVINRKKFEEGIFSDLRNLRTGSAASLEYPKSDLLSFLYANHCVRTKKKQKVFYWHAVNHEKMFLETLEREIKRKNTYDMAMAVYMNSIESGSATSPPECFTVTQIVGEPAASFQFDPNMTLEEQLLKLVHDESSHFYVSGVPHSLQGNVGGGAAKDMEPLTNPTGSNSIEAYDNTRLKSVKIESKSPTAHFGRSPPRTKFPQDSRRVSKPRTQSFSANQSRNTAFQRLYMPVSPHGQSQSRAYHLPSNDITQIKHTPFMNDTGTEAQITEHLRPEITTESDSDKSDCIIPASRTQLQIPVVSQPMKPLFHSERPTGHSVSSNNMVGSDLLDSKKYSRSYMEKTGFELADSDNVNHNPNVYIESRGYGDNNLAPHPFPANVPPPSIPYTDLGLQYPTYKPPSTSVSLNGEYLPRSIDTVPHINNSVGMNSSVPTDPVVFSNSEFLPSDTYNHVDETDRYYSDTNYRHLHSPQLFPTSEYDPQSLQAGPYLAGTNRVHYTHHEPSRHIPFLGQHPQNISDDTGLIIKTCTHTADQDPQKCVLCVQSHPSQLQCIQCAQDPEHCPHHTSNRKSKQGNICSNDQHNKP</sequence>
<dbReference type="GO" id="GO:2000220">
    <property type="term" value="P:regulation of pseudohyphal growth"/>
    <property type="evidence" value="ECO:0007669"/>
    <property type="project" value="TreeGrafter"/>
</dbReference>
<keyword evidence="7" id="KW-0238">DNA-binding</keyword>
<feature type="compositionally biased region" description="Polar residues" evidence="6">
    <location>
        <begin position="371"/>
        <end position="384"/>
    </location>
</feature>
<name>A0AAV5RHH0_STABA</name>
<dbReference type="Proteomes" id="UP001362899">
    <property type="component" value="Unassembled WGS sequence"/>
</dbReference>
<evidence type="ECO:0000256" key="6">
    <source>
        <dbReference type="SAM" id="MobiDB-lite"/>
    </source>
</evidence>
<dbReference type="GO" id="GO:1990526">
    <property type="term" value="C:Ste12p-Dig1p-Dig2p complex"/>
    <property type="evidence" value="ECO:0007669"/>
    <property type="project" value="TreeGrafter"/>
</dbReference>
<evidence type="ECO:0000256" key="1">
    <source>
        <dbReference type="ARBA" id="ARBA00004123"/>
    </source>
</evidence>
<evidence type="ECO:0000313" key="8">
    <source>
        <dbReference type="Proteomes" id="UP001362899"/>
    </source>
</evidence>
<dbReference type="PANTHER" id="PTHR47427">
    <property type="entry name" value="PROTEIN STE12"/>
    <property type="match status" value="1"/>
</dbReference>
<comment type="caution">
    <text evidence="7">The sequence shown here is derived from an EMBL/GenBank/DDBJ whole genome shotgun (WGS) entry which is preliminary data.</text>
</comment>
<feature type="compositionally biased region" description="Polar residues" evidence="6">
    <location>
        <begin position="1"/>
        <end position="13"/>
    </location>
</feature>
<accession>A0AAV5RHH0</accession>
<comment type="subcellular location">
    <subcellularLocation>
        <location evidence="1">Nucleus</location>
    </subcellularLocation>
</comment>
<feature type="region of interest" description="Disordered" evidence="6">
    <location>
        <begin position="344"/>
        <end position="384"/>
    </location>
</feature>
<evidence type="ECO:0000313" key="7">
    <source>
        <dbReference type="EMBL" id="GMM50954.1"/>
    </source>
</evidence>
<dbReference type="SMART" id="SM00424">
    <property type="entry name" value="STE"/>
    <property type="match status" value="1"/>
</dbReference>
<proteinExistence type="inferred from homology"/>